<dbReference type="InterPro" id="IPR003423">
    <property type="entry name" value="OMP_efflux"/>
</dbReference>
<dbReference type="GO" id="GO:0015288">
    <property type="term" value="F:porin activity"/>
    <property type="evidence" value="ECO:0007669"/>
    <property type="project" value="TreeGrafter"/>
</dbReference>
<comment type="subcellular location">
    <subcellularLocation>
        <location evidence="1">Cell outer membrane</location>
    </subcellularLocation>
</comment>
<dbReference type="InterPro" id="IPR051906">
    <property type="entry name" value="TolC-like"/>
</dbReference>
<dbReference type="Gene3D" id="1.20.1600.10">
    <property type="entry name" value="Outer membrane efflux proteins (OEP)"/>
    <property type="match status" value="1"/>
</dbReference>
<dbReference type="GO" id="GO:1990281">
    <property type="term" value="C:efflux pump complex"/>
    <property type="evidence" value="ECO:0007669"/>
    <property type="project" value="TreeGrafter"/>
</dbReference>
<feature type="signal peptide" evidence="9">
    <location>
        <begin position="1"/>
        <end position="20"/>
    </location>
</feature>
<dbReference type="RefSeq" id="WP_028727299.1">
    <property type="nucleotide sequence ID" value="NZ_AUAE01000013.1"/>
</dbReference>
<evidence type="ECO:0000256" key="7">
    <source>
        <dbReference type="ARBA" id="ARBA00023237"/>
    </source>
</evidence>
<evidence type="ECO:0000256" key="9">
    <source>
        <dbReference type="SAM" id="SignalP"/>
    </source>
</evidence>
<dbReference type="PANTHER" id="PTHR30026">
    <property type="entry name" value="OUTER MEMBRANE PROTEIN TOLC"/>
    <property type="match status" value="1"/>
</dbReference>
<evidence type="ECO:0000256" key="8">
    <source>
        <dbReference type="SAM" id="Coils"/>
    </source>
</evidence>
<keyword evidence="8" id="KW-0175">Coiled coil</keyword>
<keyword evidence="7" id="KW-0998">Cell outer membrane</keyword>
<evidence type="ECO:0000256" key="2">
    <source>
        <dbReference type="ARBA" id="ARBA00007613"/>
    </source>
</evidence>
<dbReference type="Proteomes" id="UP000033035">
    <property type="component" value="Unassembled WGS sequence"/>
</dbReference>
<dbReference type="GO" id="GO:0015562">
    <property type="term" value="F:efflux transmembrane transporter activity"/>
    <property type="evidence" value="ECO:0007669"/>
    <property type="project" value="InterPro"/>
</dbReference>
<keyword evidence="3" id="KW-0813">Transport</keyword>
<dbReference type="SUPFAM" id="SSF56954">
    <property type="entry name" value="Outer membrane efflux proteins (OEP)"/>
    <property type="match status" value="1"/>
</dbReference>
<dbReference type="PATRIC" id="fig|1203610.3.peg.4926"/>
<evidence type="ECO:0000313" key="10">
    <source>
        <dbReference type="EMBL" id="KKB48367.1"/>
    </source>
</evidence>
<keyword evidence="11" id="KW-1185">Reference proteome</keyword>
<proteinExistence type="inferred from homology"/>
<keyword evidence="4" id="KW-1134">Transmembrane beta strand</keyword>
<reference evidence="10 11" key="1">
    <citation type="submission" date="2013-04" db="EMBL/GenBank/DDBJ databases">
        <title>The Genome Sequence of Parabacteroides gordonii DSM 23371.</title>
        <authorList>
            <consortium name="The Broad Institute Genomics Platform"/>
            <person name="Earl A."/>
            <person name="Ward D."/>
            <person name="Feldgarden M."/>
            <person name="Gevers D."/>
            <person name="Martens E."/>
            <person name="Sakamoto M."/>
            <person name="Benno Y."/>
            <person name="Suzuki N."/>
            <person name="Matsunaga N."/>
            <person name="Koshihara K."/>
            <person name="Seki M."/>
            <person name="Komiya H."/>
            <person name="Walker B."/>
            <person name="Young S."/>
            <person name="Zeng Q."/>
            <person name="Gargeya S."/>
            <person name="Fitzgerald M."/>
            <person name="Haas B."/>
            <person name="Abouelleil A."/>
            <person name="Allen A.W."/>
            <person name="Alvarado L."/>
            <person name="Arachchi H.M."/>
            <person name="Berlin A.M."/>
            <person name="Chapman S.B."/>
            <person name="Gainer-Dewar J."/>
            <person name="Goldberg J."/>
            <person name="Griggs A."/>
            <person name="Gujja S."/>
            <person name="Hansen M."/>
            <person name="Howarth C."/>
            <person name="Imamovic A."/>
            <person name="Ireland A."/>
            <person name="Larimer J."/>
            <person name="McCowan C."/>
            <person name="Murphy C."/>
            <person name="Pearson M."/>
            <person name="Poon T.W."/>
            <person name="Priest M."/>
            <person name="Roberts A."/>
            <person name="Saif S."/>
            <person name="Shea T."/>
            <person name="Sisk P."/>
            <person name="Sykes S."/>
            <person name="Wortman J."/>
            <person name="Nusbaum C."/>
            <person name="Birren B."/>
        </authorList>
    </citation>
    <scope>NUCLEOTIDE SEQUENCE [LARGE SCALE GENOMIC DNA]</scope>
    <source>
        <strain evidence="10 11">MS-1</strain>
    </source>
</reference>
<dbReference type="Pfam" id="PF02321">
    <property type="entry name" value="OEP"/>
    <property type="match status" value="2"/>
</dbReference>
<keyword evidence="5" id="KW-0812">Transmembrane</keyword>
<sequence>MKQIILTSVLSFSLATVAMAQEKLWTMDECMHYAVENSPKVKKQAYTSDSYKADLNSAVASFFPSMSASVGAQYSYGRSINPKDNTYKNTSTFNNSYGLNVSIPIFNGGQLINQWRMAKANRQLGMNDIQKEKDDLAINTMEAFMNVVYYRGTVKLAAEQLEENSRILYRTKRQEELGLKGKADVAQIEAQVAANDYNLTHQQNLYDAAVLTLKQNMNFPSDMELDVDTLLLDQSYASMMESIDEIYDYASENNPTAMQAKLQLKASKMQYLVYKGRLLPSISFTAGVSTNYFEDLKADKTASDYEPVTPFGSQFKNNRGEYIAFNLSFPLFDGLSRLTNLRKARNNMRIAQEQETEVLRQLQTAIEQAVLDREGYAKETIQMQKKAEADEIAYQVTFRKFEEGLMSPIDLQTSANTLLLSKADLLQRKLMYLMKCKLVDYYKGKPLIEGVN</sequence>
<dbReference type="EMBL" id="AQHW01000027">
    <property type="protein sequence ID" value="KKB48367.1"/>
    <property type="molecule type" value="Genomic_DNA"/>
</dbReference>
<comment type="caution">
    <text evidence="10">The sequence shown here is derived from an EMBL/GenBank/DDBJ whole genome shotgun (WGS) entry which is preliminary data.</text>
</comment>
<comment type="similarity">
    <text evidence="2">Belongs to the outer membrane factor (OMF) (TC 1.B.17) family.</text>
</comment>
<dbReference type="GO" id="GO:0009279">
    <property type="term" value="C:cell outer membrane"/>
    <property type="evidence" value="ECO:0007669"/>
    <property type="project" value="UniProtKB-SubCell"/>
</dbReference>
<protein>
    <recommendedName>
        <fullName evidence="12">TolC family type I secretion outer membrane protein</fullName>
    </recommendedName>
</protein>
<dbReference type="STRING" id="1203610.HMPREF1536_04831"/>
<dbReference type="AlphaFoldDB" id="A0A0F5IT84"/>
<keyword evidence="9" id="KW-0732">Signal</keyword>
<evidence type="ECO:0000256" key="6">
    <source>
        <dbReference type="ARBA" id="ARBA00023136"/>
    </source>
</evidence>
<accession>A0A0F5IT84</accession>
<gene>
    <name evidence="10" type="ORF">HMPREF1536_04831</name>
</gene>
<evidence type="ECO:0000256" key="1">
    <source>
        <dbReference type="ARBA" id="ARBA00004442"/>
    </source>
</evidence>
<evidence type="ECO:0000256" key="3">
    <source>
        <dbReference type="ARBA" id="ARBA00022448"/>
    </source>
</evidence>
<evidence type="ECO:0000256" key="5">
    <source>
        <dbReference type="ARBA" id="ARBA00022692"/>
    </source>
</evidence>
<name>A0A0F5IT84_9BACT</name>
<organism evidence="10 11">
    <name type="scientific">Parabacteroides gordonii MS-1 = DSM 23371</name>
    <dbReference type="NCBI Taxonomy" id="1203610"/>
    <lineage>
        <taxon>Bacteria</taxon>
        <taxon>Pseudomonadati</taxon>
        <taxon>Bacteroidota</taxon>
        <taxon>Bacteroidia</taxon>
        <taxon>Bacteroidales</taxon>
        <taxon>Tannerellaceae</taxon>
        <taxon>Parabacteroides</taxon>
    </lineage>
</organism>
<feature type="coiled-coil region" evidence="8">
    <location>
        <begin position="341"/>
        <end position="379"/>
    </location>
</feature>
<keyword evidence="6" id="KW-0472">Membrane</keyword>
<evidence type="ECO:0000313" key="11">
    <source>
        <dbReference type="Proteomes" id="UP000033035"/>
    </source>
</evidence>
<evidence type="ECO:0000256" key="4">
    <source>
        <dbReference type="ARBA" id="ARBA00022452"/>
    </source>
</evidence>
<dbReference type="HOGENOM" id="CLU_012817_11_1_10"/>
<feature type="chain" id="PRO_5002488403" description="TolC family type I secretion outer membrane protein" evidence="9">
    <location>
        <begin position="21"/>
        <end position="452"/>
    </location>
</feature>
<dbReference type="PANTHER" id="PTHR30026:SF20">
    <property type="entry name" value="OUTER MEMBRANE PROTEIN TOLC"/>
    <property type="match status" value="1"/>
</dbReference>
<evidence type="ECO:0008006" key="12">
    <source>
        <dbReference type="Google" id="ProtNLM"/>
    </source>
</evidence>